<evidence type="ECO:0000313" key="2">
    <source>
        <dbReference type="Proteomes" id="UP001458946"/>
    </source>
</evidence>
<gene>
    <name evidence="1" type="ORF">Dxin01_03363</name>
</gene>
<comment type="caution">
    <text evidence="1">The sequence shown here is derived from an EMBL/GenBank/DDBJ whole genome shotgun (WGS) entry which is preliminary data.</text>
</comment>
<proteinExistence type="predicted"/>
<evidence type="ECO:0008006" key="3">
    <source>
        <dbReference type="Google" id="ProtNLM"/>
    </source>
</evidence>
<dbReference type="EMBL" id="BAABRN010000057">
    <property type="protein sequence ID" value="GAA5503604.1"/>
    <property type="molecule type" value="Genomic_DNA"/>
</dbReference>
<evidence type="ECO:0000313" key="1">
    <source>
        <dbReference type="EMBL" id="GAA5503604.1"/>
    </source>
</evidence>
<keyword evidence="2" id="KW-1185">Reference proteome</keyword>
<accession>A0ABP9VEE6</accession>
<dbReference type="Pfam" id="PF09998">
    <property type="entry name" value="DUF2239"/>
    <property type="match status" value="1"/>
</dbReference>
<dbReference type="RefSeq" id="WP_353543576.1">
    <property type="nucleotide sequence ID" value="NZ_BAABRN010000057.1"/>
</dbReference>
<name>A0ABP9VEE6_9DEIO</name>
<reference evidence="1 2" key="1">
    <citation type="submission" date="2024-02" db="EMBL/GenBank/DDBJ databases">
        <title>Deinococcus xinjiangensis NBRC 107630.</title>
        <authorList>
            <person name="Ichikawa N."/>
            <person name="Katano-Makiyama Y."/>
            <person name="Hidaka K."/>
        </authorList>
    </citation>
    <scope>NUCLEOTIDE SEQUENCE [LARGE SCALE GENOMIC DNA]</scope>
    <source>
        <strain evidence="1 2">NBRC 107630</strain>
    </source>
</reference>
<sequence length="185" mass="20544">MSDERTYTIFGGVERLTTGSLRDILTYLKTQESTVSPLIFDDHTGRQVDFDLSGTLEEVLAREVPTAPKAGRGRPKLGVTAREVTLLPRHWEWLEDQRGGASAALRRLIDEARKRDPQGEQIRAAQAATDRFLGVMAGNLRGYEEATRALYNRDQTAFLQQCADWPEHIRAHALALAAPAFGATP</sequence>
<protein>
    <recommendedName>
        <fullName evidence="3">DUF2239 domain-containing protein</fullName>
    </recommendedName>
</protein>
<dbReference type="Proteomes" id="UP001458946">
    <property type="component" value="Unassembled WGS sequence"/>
</dbReference>
<organism evidence="1 2">
    <name type="scientific">Deinococcus xinjiangensis</name>
    <dbReference type="NCBI Taxonomy" id="457454"/>
    <lineage>
        <taxon>Bacteria</taxon>
        <taxon>Thermotogati</taxon>
        <taxon>Deinococcota</taxon>
        <taxon>Deinococci</taxon>
        <taxon>Deinococcales</taxon>
        <taxon>Deinococcaceae</taxon>
        <taxon>Deinococcus</taxon>
    </lineage>
</organism>
<dbReference type="InterPro" id="IPR018715">
    <property type="entry name" value="DUF2239"/>
</dbReference>